<dbReference type="Gene3D" id="3.30.950.30">
    <property type="entry name" value="Schlafen, AAA domain"/>
    <property type="match status" value="1"/>
</dbReference>
<keyword evidence="4" id="KW-1185">Reference proteome</keyword>
<reference evidence="4" key="1">
    <citation type="journal article" date="2019" name="Int. J. Syst. Evol. Microbiol.">
        <title>The Global Catalogue of Microorganisms (GCM) 10K type strain sequencing project: providing services to taxonomists for standard genome sequencing and annotation.</title>
        <authorList>
            <consortium name="The Broad Institute Genomics Platform"/>
            <consortium name="The Broad Institute Genome Sequencing Center for Infectious Disease"/>
            <person name="Wu L."/>
            <person name="Ma J."/>
        </authorList>
    </citation>
    <scope>NUCLEOTIDE SEQUENCE [LARGE SCALE GENOMIC DNA]</scope>
    <source>
        <strain evidence="4">CGMCC 4.7198</strain>
    </source>
</reference>
<feature type="region of interest" description="Disordered" evidence="1">
    <location>
        <begin position="245"/>
        <end position="274"/>
    </location>
</feature>
<organism evidence="3 4">
    <name type="scientific">Streptomyces lutosisoli</name>
    <dbReference type="NCBI Taxonomy" id="2665721"/>
    <lineage>
        <taxon>Bacteria</taxon>
        <taxon>Bacillati</taxon>
        <taxon>Actinomycetota</taxon>
        <taxon>Actinomycetes</taxon>
        <taxon>Kitasatosporales</taxon>
        <taxon>Streptomycetaceae</taxon>
        <taxon>Streptomyces</taxon>
    </lineage>
</organism>
<dbReference type="Pfam" id="PF04326">
    <property type="entry name" value="SLFN_AlbA_2"/>
    <property type="match status" value="1"/>
</dbReference>
<evidence type="ECO:0000256" key="1">
    <source>
        <dbReference type="SAM" id="MobiDB-lite"/>
    </source>
</evidence>
<dbReference type="InterPro" id="IPR038461">
    <property type="entry name" value="Schlafen_AlbA_2_dom_sf"/>
</dbReference>
<evidence type="ECO:0000313" key="3">
    <source>
        <dbReference type="EMBL" id="MFD0287674.1"/>
    </source>
</evidence>
<evidence type="ECO:0000259" key="2">
    <source>
        <dbReference type="Pfam" id="PF04326"/>
    </source>
</evidence>
<accession>A0ABW2VUB3</accession>
<dbReference type="InterPro" id="IPR007421">
    <property type="entry name" value="Schlafen_AlbA_2_dom"/>
</dbReference>
<dbReference type="RefSeq" id="WP_381301639.1">
    <property type="nucleotide sequence ID" value="NZ_JBHTEC010000004.1"/>
</dbReference>
<dbReference type="EMBL" id="JBHTEC010000004">
    <property type="protein sequence ID" value="MFD0287674.1"/>
    <property type="molecule type" value="Genomic_DNA"/>
</dbReference>
<proteinExistence type="predicted"/>
<comment type="caution">
    <text evidence="3">The sequence shown here is derived from an EMBL/GenBank/DDBJ whole genome shotgun (WGS) entry which is preliminary data.</text>
</comment>
<protein>
    <submittedName>
        <fullName evidence="3">Helix-turn-helix domain-containing protein</fullName>
    </submittedName>
</protein>
<feature type="domain" description="Schlafen AlbA-2" evidence="2">
    <location>
        <begin position="32"/>
        <end position="151"/>
    </location>
</feature>
<sequence>MTSIYLSSTNPRWIPKTEGDLSAGIASGLMEETHYLDLKEALAGKADNRELARDLASFAIDGGTLIIGISEDKTNRTFALAPQPLKGLPEKVEQVARSIADPPLNVLTEPIDASANDGTGYLIVHIPASPAAPHMVDGRYYGRGDKTKHQLSDPEVIRLHLQRKVTETDALALLQQEINQDPLSEYGEQSHFFLLAQPTAGRSDMLLDLTNGANWRHRLAEVVNQAYTTELNGILTQFTPNLSDATQGHRRAGGAALSSHNLTDGRRHQPTGRWGDEDAIEVQFLEDGGLRLYSSRLSDNPGESNGGEQALFDAAAVGLTRRMLEVIRLTAEQAGYFGNWSLAVGATRLQGRRRYAGGEARAFAGLSARYTQDTYQQATGATWADLNTTPGAITGRLLGPLLRSLGSQDVFTKALTG</sequence>
<evidence type="ECO:0000313" key="4">
    <source>
        <dbReference type="Proteomes" id="UP001596957"/>
    </source>
</evidence>
<name>A0ABW2VUB3_9ACTN</name>
<dbReference type="Proteomes" id="UP001596957">
    <property type="component" value="Unassembled WGS sequence"/>
</dbReference>
<gene>
    <name evidence="3" type="ORF">ACFQZP_39835</name>
</gene>